<dbReference type="EMBL" id="CP114198">
    <property type="protein sequence ID" value="WAT93963.1"/>
    <property type="molecule type" value="Genomic_DNA"/>
</dbReference>
<evidence type="ECO:0000313" key="2">
    <source>
        <dbReference type="EMBL" id="WAT93963.1"/>
    </source>
</evidence>
<accession>A0AA47JNJ1</accession>
<name>A0AA47JNJ1_VIBPH</name>
<dbReference type="AlphaFoldDB" id="A0AA47JNJ1"/>
<evidence type="ECO:0000313" key="3">
    <source>
        <dbReference type="Proteomes" id="UP001156560"/>
    </source>
</evidence>
<dbReference type="Proteomes" id="UP001156560">
    <property type="component" value="Plasmid pHLC"/>
</dbReference>
<keyword evidence="2" id="KW-0614">Plasmid</keyword>
<gene>
    <name evidence="2" type="ORF">O1Q84_27325</name>
</gene>
<reference evidence="2" key="1">
    <citation type="submission" date="2022-12" db="EMBL/GenBank/DDBJ databases">
        <title>Vibrio parahaemolyticus become highly virulent by producing novel Tc toxins.</title>
        <authorList>
            <person name="Yang F."/>
            <person name="You Y."/>
            <person name="Lai Q."/>
            <person name="Xu L."/>
            <person name="Li F."/>
        </authorList>
    </citation>
    <scope>NUCLEOTIDE SEQUENCE</scope>
    <source>
        <strain evidence="2">Vp-HL-202005</strain>
        <plasmid evidence="2">pHLC</plasmid>
    </source>
</reference>
<geneLocation type="plasmid" evidence="2 3">
    <name>pHLC</name>
</geneLocation>
<dbReference type="RefSeq" id="WP_159408190.1">
    <property type="nucleotide sequence ID" value="NZ_CP034292.1"/>
</dbReference>
<organism evidence="2 3">
    <name type="scientific">Vibrio parahaemolyticus</name>
    <dbReference type="NCBI Taxonomy" id="670"/>
    <lineage>
        <taxon>Bacteria</taxon>
        <taxon>Pseudomonadati</taxon>
        <taxon>Pseudomonadota</taxon>
        <taxon>Gammaproteobacteria</taxon>
        <taxon>Vibrionales</taxon>
        <taxon>Vibrionaceae</taxon>
        <taxon>Vibrio</taxon>
    </lineage>
</organism>
<evidence type="ECO:0000256" key="1">
    <source>
        <dbReference type="SAM" id="MobiDB-lite"/>
    </source>
</evidence>
<protein>
    <submittedName>
        <fullName evidence="2">Uncharacterized protein</fullName>
    </submittedName>
</protein>
<sequence>MRETKSFTEDDSIDLEELTKASSKPKPTEHDIDVVMAVAQKSSFSSRGDNKRKVRKRSPYVIQKNIKMRIGMPELLADVTTAVGSGSDQETLERAILALIEKENLDDIKVTYQKLIAS</sequence>
<proteinExistence type="predicted"/>
<feature type="region of interest" description="Disordered" evidence="1">
    <location>
        <begin position="1"/>
        <end position="31"/>
    </location>
</feature>